<gene>
    <name evidence="2" type="ORF">L227DRAFT_650734</name>
</gene>
<feature type="region of interest" description="Disordered" evidence="1">
    <location>
        <begin position="752"/>
        <end position="853"/>
    </location>
</feature>
<dbReference type="AlphaFoldDB" id="A0A5C2SIR7"/>
<proteinExistence type="predicted"/>
<feature type="region of interest" description="Disordered" evidence="1">
    <location>
        <begin position="618"/>
        <end position="667"/>
    </location>
</feature>
<accession>A0A5C2SIR7</accession>
<name>A0A5C2SIR7_9APHY</name>
<feature type="compositionally biased region" description="Basic residues" evidence="1">
    <location>
        <begin position="782"/>
        <end position="792"/>
    </location>
</feature>
<keyword evidence="3" id="KW-1185">Reference proteome</keyword>
<evidence type="ECO:0000313" key="2">
    <source>
        <dbReference type="EMBL" id="RPD63725.1"/>
    </source>
</evidence>
<sequence length="853" mass="93354">MSELTTSKINRQFRSLRGKCAALTSLTVAPPRPKVAVTYGSHSRNVAHEQDDTPPLAILQSLDKLGARLHFDRSIVENMQLSKRIYEVRDAFKNIVQSTFGPPHSAAGTPSRILTLAGICARVVGEHVEVEMNTSLQVSDAEDEVRGQIMDALYEEVPSQYRSYTLVAHALTYILDTCPHHPTLLHALLEVCIAHGLVAEAQIVLQALFTTSILPRPNSTYICPLTHPAHKNFLVTLKETCGPSNAETSPIINDRTFTRILINALSHPCPEQLHAWTSRAVIRLAREFAQQDFAGCFVPLVAGLATALGQGQKPKRSGAKGTRAPMDVRSKAYEDASERLAKWLVMMLDTVHRLATTADGVVQYSACLDFLVQVEPFRLHTLSAPPASPGACVVDALCCLTACCLASPLAASHAESDLCVLSRLLRDATVRNQTLDDLVSRIIPLPSFTIFRMPLAEPNEHTPTPPPVDRVLGDGVMTDIDTLAAPLAARGILRCEAALYRGALEHVEILISSPLHTLPPSMQLGEKALHELRLQLLDRAEDAERRCYGNTTDPSRPPDVNQEWVWEEMVGSWVVKSPAPAQAKIAKDRDLEQAAKRRRLSRSHSQANILLRQSNSMSAVRNGRTQPVSSSTGRLLSSWDKENSSDGEDYQDIGTDPLVSGETVEDTPVPTRVRKFATTLRTNAPCRTVLFGTPRATKDSVKPKPKPRASAPARVVHFAVPESPASAFVPASAPPRRQSNFATLLADSHKNAISLRDEKARERARASLEKQKTTSHGDGALKRKRSTQRHHPSKEIPSSDDDFASTVRGDDSVIEPESSPVRGAALVEPSSDDALNLFAYPDSSPVKSRRRVF</sequence>
<evidence type="ECO:0000256" key="1">
    <source>
        <dbReference type="SAM" id="MobiDB-lite"/>
    </source>
</evidence>
<dbReference type="OrthoDB" id="3158032at2759"/>
<organism evidence="2 3">
    <name type="scientific">Lentinus tigrinus ALCF2SS1-6</name>
    <dbReference type="NCBI Taxonomy" id="1328759"/>
    <lineage>
        <taxon>Eukaryota</taxon>
        <taxon>Fungi</taxon>
        <taxon>Dikarya</taxon>
        <taxon>Basidiomycota</taxon>
        <taxon>Agaricomycotina</taxon>
        <taxon>Agaricomycetes</taxon>
        <taxon>Polyporales</taxon>
        <taxon>Polyporaceae</taxon>
        <taxon>Lentinus</taxon>
    </lineage>
</organism>
<reference evidence="2" key="1">
    <citation type="journal article" date="2018" name="Genome Biol. Evol.">
        <title>Genomics and development of Lentinus tigrinus, a white-rot wood-decaying mushroom with dimorphic fruiting bodies.</title>
        <authorList>
            <person name="Wu B."/>
            <person name="Xu Z."/>
            <person name="Knudson A."/>
            <person name="Carlson A."/>
            <person name="Chen N."/>
            <person name="Kovaka S."/>
            <person name="LaButti K."/>
            <person name="Lipzen A."/>
            <person name="Pennachio C."/>
            <person name="Riley R."/>
            <person name="Schakwitz W."/>
            <person name="Umezawa K."/>
            <person name="Ohm R.A."/>
            <person name="Grigoriev I.V."/>
            <person name="Nagy L.G."/>
            <person name="Gibbons J."/>
            <person name="Hibbett D."/>
        </authorList>
    </citation>
    <scope>NUCLEOTIDE SEQUENCE [LARGE SCALE GENOMIC DNA]</scope>
    <source>
        <strain evidence="2">ALCF2SS1-6</strain>
    </source>
</reference>
<feature type="compositionally biased region" description="Basic and acidic residues" evidence="1">
    <location>
        <begin position="752"/>
        <end position="772"/>
    </location>
</feature>
<feature type="compositionally biased region" description="Polar residues" evidence="1">
    <location>
        <begin position="618"/>
        <end position="635"/>
    </location>
</feature>
<dbReference type="EMBL" id="ML122255">
    <property type="protein sequence ID" value="RPD63725.1"/>
    <property type="molecule type" value="Genomic_DNA"/>
</dbReference>
<protein>
    <submittedName>
        <fullName evidence="2">Uncharacterized protein</fullName>
    </submittedName>
</protein>
<dbReference type="Proteomes" id="UP000313359">
    <property type="component" value="Unassembled WGS sequence"/>
</dbReference>
<evidence type="ECO:0000313" key="3">
    <source>
        <dbReference type="Proteomes" id="UP000313359"/>
    </source>
</evidence>